<evidence type="ECO:0000256" key="2">
    <source>
        <dbReference type="ARBA" id="ARBA00022692"/>
    </source>
</evidence>
<reference evidence="7 8" key="1">
    <citation type="submission" date="2016-12" db="EMBL/GenBank/DDBJ databases">
        <title>The new phylogeny of genus Mycobacterium.</title>
        <authorList>
            <person name="Tortoli E."/>
            <person name="Trovato A."/>
            <person name="Cirillo D.M."/>
        </authorList>
    </citation>
    <scope>NUCLEOTIDE SEQUENCE [LARGE SCALE GENOMIC DNA]</scope>
    <source>
        <strain evidence="7 8">DSM 44223</strain>
    </source>
</reference>
<dbReference type="GO" id="GO:0005886">
    <property type="term" value="C:plasma membrane"/>
    <property type="evidence" value="ECO:0007669"/>
    <property type="project" value="UniProtKB-SubCell"/>
</dbReference>
<keyword evidence="8" id="KW-1185">Reference proteome</keyword>
<dbReference type="PROSITE" id="PS50850">
    <property type="entry name" value="MFS"/>
    <property type="match status" value="1"/>
</dbReference>
<feature type="transmembrane region" description="Helical" evidence="5">
    <location>
        <begin position="96"/>
        <end position="118"/>
    </location>
</feature>
<dbReference type="GO" id="GO:0022857">
    <property type="term" value="F:transmembrane transporter activity"/>
    <property type="evidence" value="ECO:0007669"/>
    <property type="project" value="InterPro"/>
</dbReference>
<dbReference type="InterPro" id="IPR020846">
    <property type="entry name" value="MFS_dom"/>
</dbReference>
<dbReference type="PANTHER" id="PTHR23539:SF1">
    <property type="entry name" value="MAJOR FACILITATOR SUPERFAMILY (MFS) PROFILE DOMAIN-CONTAINING PROTEIN"/>
    <property type="match status" value="1"/>
</dbReference>
<dbReference type="InterPro" id="IPR036259">
    <property type="entry name" value="MFS_trans_sf"/>
</dbReference>
<evidence type="ECO:0000313" key="7">
    <source>
        <dbReference type="EMBL" id="ORB57534.1"/>
    </source>
</evidence>
<feature type="transmembrane region" description="Helical" evidence="5">
    <location>
        <begin position="276"/>
        <end position="293"/>
    </location>
</feature>
<feature type="transmembrane region" description="Helical" evidence="5">
    <location>
        <begin position="33"/>
        <end position="53"/>
    </location>
</feature>
<dbReference type="PANTHER" id="PTHR23539">
    <property type="entry name" value="MFS TRANSPORTER"/>
    <property type="match status" value="1"/>
</dbReference>
<evidence type="ECO:0000256" key="5">
    <source>
        <dbReference type="SAM" id="Phobius"/>
    </source>
</evidence>
<sequence length="394" mass="39983">MNFFLADVRDGLGPYLAIYLLATRGPTHGWDEATVGSVITIAGLVGLVAQTPAGALIDRIPHRRMVLIVAAVVVTASCLCLPAVHGYVAVTATQSAAAAAATLFGPGIAAISLGLVGGRLLTRRIARNEAFNHAGNAASAGIAALLAIKFGPVVVFWLMAVLALLSVASAARIKDAEIDESLARGLPADHTVDSHAGSWSVLFKSRTLLAFAAVVFVFHLSNAAMLTSVSQLLVRVAGKDSATSLTALCVLAAQLVMVPVALVVGRTADTWGRKPIFVAGFAVLAVRGVLYTVSDNPAWLVAVQTLDGVGAGIFGALFPVVIADLTAGTGHFNVTQGALATVQGAGAAISAGLAGALIVAAGYHTTFITLSAIAVAGLVLYLAAVPETRAPAQS</sequence>
<evidence type="ECO:0000259" key="6">
    <source>
        <dbReference type="PROSITE" id="PS50850"/>
    </source>
</evidence>
<evidence type="ECO:0000256" key="1">
    <source>
        <dbReference type="ARBA" id="ARBA00004651"/>
    </source>
</evidence>
<keyword evidence="2 5" id="KW-0812">Transmembrane</keyword>
<name>A0A1X0J681_MYCRH</name>
<feature type="transmembrane region" description="Helical" evidence="5">
    <location>
        <begin position="367"/>
        <end position="385"/>
    </location>
</feature>
<comment type="caution">
    <text evidence="7">The sequence shown here is derived from an EMBL/GenBank/DDBJ whole genome shotgun (WGS) entry which is preliminary data.</text>
</comment>
<dbReference type="InterPro" id="IPR011701">
    <property type="entry name" value="MFS"/>
</dbReference>
<dbReference type="Proteomes" id="UP000192534">
    <property type="component" value="Unassembled WGS sequence"/>
</dbReference>
<comment type="subcellular location">
    <subcellularLocation>
        <location evidence="1">Cell membrane</location>
        <topology evidence="1">Multi-pass membrane protein</topology>
    </subcellularLocation>
</comment>
<proteinExistence type="predicted"/>
<evidence type="ECO:0000256" key="3">
    <source>
        <dbReference type="ARBA" id="ARBA00022989"/>
    </source>
</evidence>
<dbReference type="Gene3D" id="1.20.1250.20">
    <property type="entry name" value="MFS general substrate transporter like domains"/>
    <property type="match status" value="2"/>
</dbReference>
<organism evidence="7 8">
    <name type="scientific">Mycolicibacterium rhodesiae</name>
    <name type="common">Mycobacterium rhodesiae</name>
    <dbReference type="NCBI Taxonomy" id="36814"/>
    <lineage>
        <taxon>Bacteria</taxon>
        <taxon>Bacillati</taxon>
        <taxon>Actinomycetota</taxon>
        <taxon>Actinomycetes</taxon>
        <taxon>Mycobacteriales</taxon>
        <taxon>Mycobacteriaceae</taxon>
        <taxon>Mycolicibacterium</taxon>
    </lineage>
</organism>
<dbReference type="AlphaFoldDB" id="A0A1X0J681"/>
<feature type="transmembrane region" description="Helical" evidence="5">
    <location>
        <begin position="299"/>
        <end position="325"/>
    </location>
</feature>
<dbReference type="EMBL" id="MVIH01000001">
    <property type="protein sequence ID" value="ORB57534.1"/>
    <property type="molecule type" value="Genomic_DNA"/>
</dbReference>
<evidence type="ECO:0000256" key="4">
    <source>
        <dbReference type="ARBA" id="ARBA00023136"/>
    </source>
</evidence>
<feature type="transmembrane region" description="Helical" evidence="5">
    <location>
        <begin position="65"/>
        <end position="90"/>
    </location>
</feature>
<gene>
    <name evidence="7" type="ORF">BST42_00005</name>
</gene>
<dbReference type="SUPFAM" id="SSF103473">
    <property type="entry name" value="MFS general substrate transporter"/>
    <property type="match status" value="1"/>
</dbReference>
<keyword evidence="3 5" id="KW-1133">Transmembrane helix</keyword>
<accession>A0A1X0J681</accession>
<keyword evidence="4 5" id="KW-0472">Membrane</keyword>
<evidence type="ECO:0000313" key="8">
    <source>
        <dbReference type="Proteomes" id="UP000192534"/>
    </source>
</evidence>
<feature type="transmembrane region" description="Helical" evidence="5">
    <location>
        <begin position="208"/>
        <end position="233"/>
    </location>
</feature>
<protein>
    <submittedName>
        <fullName evidence="7">MFS transporter</fullName>
    </submittedName>
</protein>
<feature type="transmembrane region" description="Helical" evidence="5">
    <location>
        <begin position="245"/>
        <end position="264"/>
    </location>
</feature>
<dbReference type="Pfam" id="PF07690">
    <property type="entry name" value="MFS_1"/>
    <property type="match status" value="1"/>
</dbReference>
<feature type="domain" description="Major facilitator superfamily (MFS) profile" evidence="6">
    <location>
        <begin position="207"/>
        <end position="394"/>
    </location>
</feature>
<feature type="transmembrane region" description="Helical" evidence="5">
    <location>
        <begin position="337"/>
        <end position="361"/>
    </location>
</feature>